<sequence>MTNLIVEPGEANHEGTLGYIFRDLPGEALAMSPLSVKVIQFRPIVDEVAASIESAREGRSADAALGFVEAALDTTGNIIDPIGSLVSAGLSILINELQPITAILDALTGDKAGVEANAATWHNIAQSLRDQADPLSQEVVRGREGWVGATAQRYTRDLQDADQLFTVLADAATLVADGTLSISALLEALRNLIIGVLSDTISFILMKAWENILPAVGTAIFISQCMVLIYRNVVKLLEFVNLYCDTNAELAREMEILNESLELAVREIVKITQAFAGVR</sequence>
<organism evidence="1 2">
    <name type="scientific">Klugiella xanthotipulae</name>
    <dbReference type="NCBI Taxonomy" id="244735"/>
    <lineage>
        <taxon>Bacteria</taxon>
        <taxon>Bacillati</taxon>
        <taxon>Actinomycetota</taxon>
        <taxon>Actinomycetes</taxon>
        <taxon>Micrococcales</taxon>
        <taxon>Microbacteriaceae</taxon>
        <taxon>Klugiella</taxon>
    </lineage>
</organism>
<dbReference type="RefSeq" id="WP_141916484.1">
    <property type="nucleotide sequence ID" value="NZ_BAAAYS010000017.1"/>
</dbReference>
<accession>A0A543I6R2</accession>
<dbReference type="AlphaFoldDB" id="A0A543I6R2"/>
<dbReference type="InterPro" id="IPR038332">
    <property type="entry name" value="PPE_sf"/>
</dbReference>
<comment type="caution">
    <text evidence="1">The sequence shown here is derived from an EMBL/GenBank/DDBJ whole genome shotgun (WGS) entry which is preliminary data.</text>
</comment>
<gene>
    <name evidence="1" type="ORF">FB466_1133</name>
</gene>
<protein>
    <submittedName>
        <fullName evidence="1">Uncharacterized protein</fullName>
    </submittedName>
</protein>
<evidence type="ECO:0000313" key="1">
    <source>
        <dbReference type="EMBL" id="TQM66296.1"/>
    </source>
</evidence>
<reference evidence="1 2" key="1">
    <citation type="submission" date="2019-06" db="EMBL/GenBank/DDBJ databases">
        <title>Sequencing the genomes of 1000 actinobacteria strains.</title>
        <authorList>
            <person name="Klenk H.-P."/>
        </authorList>
    </citation>
    <scope>NUCLEOTIDE SEQUENCE [LARGE SCALE GENOMIC DNA]</scope>
    <source>
        <strain evidence="1 2">DSM 18031</strain>
    </source>
</reference>
<proteinExistence type="predicted"/>
<evidence type="ECO:0000313" key="2">
    <source>
        <dbReference type="Proteomes" id="UP000318331"/>
    </source>
</evidence>
<dbReference type="Proteomes" id="UP000318331">
    <property type="component" value="Unassembled WGS sequence"/>
</dbReference>
<dbReference type="OrthoDB" id="2086631at2"/>
<dbReference type="Gene3D" id="1.20.1260.20">
    <property type="entry name" value="PPE superfamily"/>
    <property type="match status" value="1"/>
</dbReference>
<keyword evidence="2" id="KW-1185">Reference proteome</keyword>
<dbReference type="EMBL" id="VFPN01000001">
    <property type="protein sequence ID" value="TQM66296.1"/>
    <property type="molecule type" value="Genomic_DNA"/>
</dbReference>
<name>A0A543I6R2_9MICO</name>